<dbReference type="NCBIfam" id="TIGR02834">
    <property type="entry name" value="spo_ytxC"/>
    <property type="match status" value="1"/>
</dbReference>
<gene>
    <name evidence="1" type="primary">ytxC</name>
    <name evidence="1" type="ORF">MFMK1_003111</name>
</gene>
<dbReference type="EMBL" id="CP121694">
    <property type="protein sequence ID" value="WRO23255.1"/>
    <property type="molecule type" value="Genomic_DNA"/>
</dbReference>
<dbReference type="AlphaFoldDB" id="A0AAU0USK7"/>
<dbReference type="InterPro" id="IPR014199">
    <property type="entry name" value="Spore_YtxC"/>
</dbReference>
<name>A0AAU0USK7_9FIRM</name>
<dbReference type="Pfam" id="PF08812">
    <property type="entry name" value="YtxC"/>
    <property type="match status" value="1"/>
</dbReference>
<organism evidence="1 2">
    <name type="scientific">Metallumcola ferriviriculae</name>
    <dbReference type="NCBI Taxonomy" id="3039180"/>
    <lineage>
        <taxon>Bacteria</taxon>
        <taxon>Bacillati</taxon>
        <taxon>Bacillota</taxon>
        <taxon>Clostridia</taxon>
        <taxon>Neomoorellales</taxon>
        <taxon>Desulfitibacteraceae</taxon>
        <taxon>Metallumcola</taxon>
    </lineage>
</organism>
<proteinExistence type="predicted"/>
<dbReference type="KEGG" id="dbc:MFMK1_003111"/>
<reference evidence="1 2" key="1">
    <citation type="submission" date="2023-04" db="EMBL/GenBank/DDBJ databases">
        <authorList>
            <person name="Hsu D."/>
        </authorList>
    </citation>
    <scope>NUCLEOTIDE SEQUENCE [LARGE SCALE GENOMIC DNA]</scope>
    <source>
        <strain evidence="1 2">MK1</strain>
    </source>
</reference>
<evidence type="ECO:0000313" key="1">
    <source>
        <dbReference type="EMBL" id="WRO23255.1"/>
    </source>
</evidence>
<accession>A0AAU0USK7</accession>
<protein>
    <submittedName>
        <fullName evidence="1">Sporulation protein YtxC</fullName>
    </submittedName>
</protein>
<evidence type="ECO:0000313" key="2">
    <source>
        <dbReference type="Proteomes" id="UP001329915"/>
    </source>
</evidence>
<dbReference type="Proteomes" id="UP001329915">
    <property type="component" value="Chromosome"/>
</dbReference>
<keyword evidence="2" id="KW-1185">Reference proteome</keyword>
<sequence length="298" mass="34883">MSVQYHLGSAKYPKTIKEKIQSHTSIFLQDGMNIDWVEETMGGFTFLNLIVEENTSEPRNSGVLFQRCNEKLAQILTKLVIDNLEHKLVYNIIKNHYYYFNRDERKEVLLRALQMLGNTAQETEVRLRIEDVSAQIEKYLDQNKEINMEGFINFRLKDYQRVLTDVIDKAVDDYLMEKEYDEFIQLLQYFVDIQDPRIDTVNVLLKNDGVFELFDGKNDPIDNDYLEGFILEMTDNEINYEDLLISALITIAPRKVILHNSIGPNTYDAIRTIKKVFGKRAEECPGCQVCRDKGQRNR</sequence>
<dbReference type="RefSeq" id="WP_366922638.1">
    <property type="nucleotide sequence ID" value="NZ_CP121694.1"/>
</dbReference>